<sequence length="81" mass="8744">MAAAAAACRSCTALGRKRFVREEESVDGMGMCLGVVFVCHDEDEDEGGKRSSSSNKGGRIVRGMYESYVRTKRSKGTAADF</sequence>
<name>A0A176WIL8_MARPO</name>
<gene>
    <name evidence="1" type="ORF">AXG93_1793s1240</name>
</gene>
<dbReference type="EMBL" id="LVLJ01000882">
    <property type="protein sequence ID" value="OAE32192.1"/>
    <property type="molecule type" value="Genomic_DNA"/>
</dbReference>
<accession>A0A176WIL8</accession>
<dbReference type="AlphaFoldDB" id="A0A176WIL8"/>
<dbReference type="Proteomes" id="UP000077202">
    <property type="component" value="Unassembled WGS sequence"/>
</dbReference>
<evidence type="ECO:0000313" key="1">
    <source>
        <dbReference type="EMBL" id="OAE32192.1"/>
    </source>
</evidence>
<reference evidence="1" key="1">
    <citation type="submission" date="2016-03" db="EMBL/GenBank/DDBJ databases">
        <title>Mechanisms controlling the formation of the plant cell surface in tip-growing cells are functionally conserved among land plants.</title>
        <authorList>
            <person name="Honkanen S."/>
            <person name="Jones V.A."/>
            <person name="Morieri G."/>
            <person name="Champion C."/>
            <person name="Hetherington A.J."/>
            <person name="Kelly S."/>
            <person name="Saint-Marcoux D."/>
            <person name="Proust H."/>
            <person name="Prescott H."/>
            <person name="Dolan L."/>
        </authorList>
    </citation>
    <scope>NUCLEOTIDE SEQUENCE [LARGE SCALE GENOMIC DNA]</scope>
    <source>
        <tissue evidence="1">Whole gametophyte</tissue>
    </source>
</reference>
<organism evidence="1 2">
    <name type="scientific">Marchantia polymorpha subsp. ruderalis</name>
    <dbReference type="NCBI Taxonomy" id="1480154"/>
    <lineage>
        <taxon>Eukaryota</taxon>
        <taxon>Viridiplantae</taxon>
        <taxon>Streptophyta</taxon>
        <taxon>Embryophyta</taxon>
        <taxon>Marchantiophyta</taxon>
        <taxon>Marchantiopsida</taxon>
        <taxon>Marchantiidae</taxon>
        <taxon>Marchantiales</taxon>
        <taxon>Marchantiaceae</taxon>
        <taxon>Marchantia</taxon>
    </lineage>
</organism>
<proteinExistence type="predicted"/>
<evidence type="ECO:0000313" key="2">
    <source>
        <dbReference type="Proteomes" id="UP000077202"/>
    </source>
</evidence>
<protein>
    <submittedName>
        <fullName evidence="1">Uncharacterized protein</fullName>
    </submittedName>
</protein>
<comment type="caution">
    <text evidence="1">The sequence shown here is derived from an EMBL/GenBank/DDBJ whole genome shotgun (WGS) entry which is preliminary data.</text>
</comment>
<keyword evidence="2" id="KW-1185">Reference proteome</keyword>